<dbReference type="SUPFAM" id="SSF51445">
    <property type="entry name" value="(Trans)glycosidases"/>
    <property type="match status" value="1"/>
</dbReference>
<dbReference type="PANTHER" id="PTHR10353">
    <property type="entry name" value="GLYCOSYL HYDROLASE"/>
    <property type="match status" value="1"/>
</dbReference>
<sequence length="240" mass="27894">MGFIIQARQKGKIGISLNCNWYAPYTDSVADIDASKRAVDFMIGWFLSPLLTGKYPQTMIDNVQDNLPPFTDKESDMLKGSLDFLGLNYYTAMYAINDPKLPEDEPTYFKDMHLKTSCVDEKNNLDLTSLEACVDPVRIKYHQDHLAYLLKAMENLDNPVDVRGYFVWSYCDNYEWNEGYTVRFGITLVDYRDDCKRYPKDSAMWFCNFLSKKIEESKKRRIENSSEDHGAVKKLRATEE</sequence>
<accession>A0AAV6X0B3</accession>
<dbReference type="Proteomes" id="UP000826271">
    <property type="component" value="Unassembled WGS sequence"/>
</dbReference>
<dbReference type="GO" id="GO:0008422">
    <property type="term" value="F:beta-glucosidase activity"/>
    <property type="evidence" value="ECO:0007669"/>
    <property type="project" value="TreeGrafter"/>
</dbReference>
<dbReference type="GO" id="GO:0005975">
    <property type="term" value="P:carbohydrate metabolic process"/>
    <property type="evidence" value="ECO:0007669"/>
    <property type="project" value="InterPro"/>
</dbReference>
<evidence type="ECO:0000313" key="6">
    <source>
        <dbReference type="EMBL" id="KAG8376394.1"/>
    </source>
</evidence>
<dbReference type="InterPro" id="IPR001360">
    <property type="entry name" value="Glyco_hydro_1"/>
</dbReference>
<keyword evidence="3" id="KW-0326">Glycosidase</keyword>
<evidence type="ECO:0000256" key="4">
    <source>
        <dbReference type="RuleBase" id="RU003690"/>
    </source>
</evidence>
<evidence type="ECO:0000256" key="5">
    <source>
        <dbReference type="SAM" id="MobiDB-lite"/>
    </source>
</evidence>
<dbReference type="Pfam" id="PF00232">
    <property type="entry name" value="Glyco_hydro_1"/>
    <property type="match status" value="2"/>
</dbReference>
<dbReference type="EMBL" id="WHWC01000009">
    <property type="protein sequence ID" value="KAG8376394.1"/>
    <property type="molecule type" value="Genomic_DNA"/>
</dbReference>
<evidence type="ECO:0000256" key="1">
    <source>
        <dbReference type="ARBA" id="ARBA00010838"/>
    </source>
</evidence>
<proteinExistence type="inferred from homology"/>
<dbReference type="Gene3D" id="3.20.20.80">
    <property type="entry name" value="Glycosidases"/>
    <property type="match status" value="2"/>
</dbReference>
<dbReference type="AlphaFoldDB" id="A0AAV6X0B3"/>
<reference evidence="6" key="1">
    <citation type="submission" date="2019-10" db="EMBL/GenBank/DDBJ databases">
        <authorList>
            <person name="Zhang R."/>
            <person name="Pan Y."/>
            <person name="Wang J."/>
            <person name="Ma R."/>
            <person name="Yu S."/>
        </authorList>
    </citation>
    <scope>NUCLEOTIDE SEQUENCE</scope>
    <source>
        <strain evidence="6">LA-IB0</strain>
        <tissue evidence="6">Leaf</tissue>
    </source>
</reference>
<protein>
    <recommendedName>
        <fullName evidence="8">Beta-glucosidase</fullName>
    </recommendedName>
</protein>
<organism evidence="6 7">
    <name type="scientific">Buddleja alternifolia</name>
    <dbReference type="NCBI Taxonomy" id="168488"/>
    <lineage>
        <taxon>Eukaryota</taxon>
        <taxon>Viridiplantae</taxon>
        <taxon>Streptophyta</taxon>
        <taxon>Embryophyta</taxon>
        <taxon>Tracheophyta</taxon>
        <taxon>Spermatophyta</taxon>
        <taxon>Magnoliopsida</taxon>
        <taxon>eudicotyledons</taxon>
        <taxon>Gunneridae</taxon>
        <taxon>Pentapetalae</taxon>
        <taxon>asterids</taxon>
        <taxon>lamiids</taxon>
        <taxon>Lamiales</taxon>
        <taxon>Scrophulariaceae</taxon>
        <taxon>Buddlejeae</taxon>
        <taxon>Buddleja</taxon>
    </lineage>
</organism>
<feature type="region of interest" description="Disordered" evidence="5">
    <location>
        <begin position="219"/>
        <end position="240"/>
    </location>
</feature>
<evidence type="ECO:0000313" key="7">
    <source>
        <dbReference type="Proteomes" id="UP000826271"/>
    </source>
</evidence>
<gene>
    <name evidence="6" type="ORF">BUALT_Bualt09G0058900</name>
</gene>
<dbReference type="InterPro" id="IPR017853">
    <property type="entry name" value="GH"/>
</dbReference>
<evidence type="ECO:0000256" key="2">
    <source>
        <dbReference type="ARBA" id="ARBA00022801"/>
    </source>
</evidence>
<comment type="similarity">
    <text evidence="1 4">Belongs to the glycosyl hydrolase 1 family.</text>
</comment>
<evidence type="ECO:0000256" key="3">
    <source>
        <dbReference type="ARBA" id="ARBA00023295"/>
    </source>
</evidence>
<comment type="caution">
    <text evidence="6">The sequence shown here is derived from an EMBL/GenBank/DDBJ whole genome shotgun (WGS) entry which is preliminary data.</text>
</comment>
<keyword evidence="7" id="KW-1185">Reference proteome</keyword>
<evidence type="ECO:0008006" key="8">
    <source>
        <dbReference type="Google" id="ProtNLM"/>
    </source>
</evidence>
<dbReference type="PANTHER" id="PTHR10353:SF137">
    <property type="entry name" value="MYROSINASE 3-RELATED"/>
    <property type="match status" value="1"/>
</dbReference>
<keyword evidence="2" id="KW-0378">Hydrolase</keyword>
<dbReference type="PRINTS" id="PR00131">
    <property type="entry name" value="GLHYDRLASE1"/>
</dbReference>
<name>A0AAV6X0B3_9LAMI</name>